<dbReference type="PANTHER" id="PTHR22942:SF30">
    <property type="entry name" value="MEIOTIC RECOMBINATION PROTEIN DMC1_LIM15 HOMOLOG"/>
    <property type="match status" value="1"/>
</dbReference>
<keyword evidence="11" id="KW-0472">Membrane</keyword>
<keyword evidence="5" id="KW-0238">DNA-binding</keyword>
<dbReference type="PROSITE" id="PS50162">
    <property type="entry name" value="RECA_2"/>
    <property type="match status" value="1"/>
</dbReference>
<dbReference type="GO" id="GO:0070192">
    <property type="term" value="P:chromosome organization involved in meiotic cell cycle"/>
    <property type="evidence" value="ECO:0007669"/>
    <property type="project" value="TreeGrafter"/>
</dbReference>
<keyword evidence="11" id="KW-0812">Transmembrane</keyword>
<dbReference type="GO" id="GO:0003690">
    <property type="term" value="F:double-stranded DNA binding"/>
    <property type="evidence" value="ECO:0007669"/>
    <property type="project" value="TreeGrafter"/>
</dbReference>
<evidence type="ECO:0000256" key="1">
    <source>
        <dbReference type="ARBA" id="ARBA00004123"/>
    </source>
</evidence>
<dbReference type="GO" id="GO:0140664">
    <property type="term" value="F:ATP-dependent DNA damage sensor activity"/>
    <property type="evidence" value="ECO:0007669"/>
    <property type="project" value="InterPro"/>
</dbReference>
<dbReference type="SMART" id="SM00382">
    <property type="entry name" value="AAA"/>
    <property type="match status" value="1"/>
</dbReference>
<evidence type="ECO:0000259" key="13">
    <source>
        <dbReference type="PROSITE" id="PS50163"/>
    </source>
</evidence>
<evidence type="ECO:0000313" key="15">
    <source>
        <dbReference type="Proteomes" id="UP000318821"/>
    </source>
</evidence>
<evidence type="ECO:0000256" key="8">
    <source>
        <dbReference type="ARBA" id="ARBA00023306"/>
    </source>
</evidence>
<dbReference type="GO" id="GO:0042148">
    <property type="term" value="P:DNA strand invasion"/>
    <property type="evidence" value="ECO:0007669"/>
    <property type="project" value="TreeGrafter"/>
</dbReference>
<keyword evidence="9" id="KW-0802">TPR repeat</keyword>
<keyword evidence="8" id="KW-0131">Cell cycle</keyword>
<dbReference type="VEuPathDB" id="TriTrypDB:LdBPK_354940.1"/>
<feature type="domain" description="RecA family profile 1" evidence="12">
    <location>
        <begin position="481"/>
        <end position="653"/>
    </location>
</feature>
<dbReference type="NCBIfam" id="TIGR02238">
    <property type="entry name" value="recomb_DMC1"/>
    <property type="match status" value="1"/>
</dbReference>
<evidence type="ECO:0000256" key="9">
    <source>
        <dbReference type="PROSITE-ProRule" id="PRU00339"/>
    </source>
</evidence>
<dbReference type="PROSITE" id="PS50005">
    <property type="entry name" value="TPR"/>
    <property type="match status" value="2"/>
</dbReference>
<dbReference type="EMBL" id="RHLD01000013">
    <property type="protein sequence ID" value="TPP47850.1"/>
    <property type="molecule type" value="Genomic_DNA"/>
</dbReference>
<keyword evidence="11" id="KW-1133">Transmembrane helix</keyword>
<protein>
    <submittedName>
        <fullName evidence="14">Meiotic recombinase Dmc1</fullName>
    </submittedName>
</protein>
<accession>A0A504XP17</accession>
<dbReference type="InterPro" id="IPR020588">
    <property type="entry name" value="RecA_ATP-bd"/>
</dbReference>
<comment type="similarity">
    <text evidence="2">Belongs to the RecA family. DMC1 subfamily.</text>
</comment>
<name>A0A504XP17_LEIDO</name>
<dbReference type="FunFam" id="3.40.50.300:FF:000239">
    <property type="entry name" value="Meiotic recombination protein DMC1"/>
    <property type="match status" value="1"/>
</dbReference>
<dbReference type="Gene3D" id="1.25.40.10">
    <property type="entry name" value="Tetratricopeptide repeat domain"/>
    <property type="match status" value="1"/>
</dbReference>
<dbReference type="Pfam" id="PF13414">
    <property type="entry name" value="TPR_11"/>
    <property type="match status" value="1"/>
</dbReference>
<dbReference type="Gene3D" id="1.10.150.20">
    <property type="entry name" value="5' to 3' exonuclease, C-terminal subdomain"/>
    <property type="match status" value="1"/>
</dbReference>
<dbReference type="VEuPathDB" id="TriTrypDB:LDHU3_35.6480"/>
<feature type="repeat" description="TPR" evidence="9">
    <location>
        <begin position="73"/>
        <end position="106"/>
    </location>
</feature>
<dbReference type="VEuPathDB" id="TriTrypDB:LdBPK_354950.1"/>
<feature type="domain" description="RecA family profile 2" evidence="13">
    <location>
        <begin position="660"/>
        <end position="723"/>
    </location>
</feature>
<evidence type="ECO:0000256" key="10">
    <source>
        <dbReference type="RuleBase" id="RU003422"/>
    </source>
</evidence>
<feature type="repeat" description="TPR" evidence="9">
    <location>
        <begin position="6"/>
        <end position="39"/>
    </location>
</feature>
<dbReference type="Pfam" id="PF08423">
    <property type="entry name" value="Rad51"/>
    <property type="match status" value="1"/>
</dbReference>
<dbReference type="SUPFAM" id="SSF48452">
    <property type="entry name" value="TPR-like"/>
    <property type="match status" value="1"/>
</dbReference>
<keyword evidence="4 10" id="KW-0067">ATP-binding</keyword>
<dbReference type="InterPro" id="IPR011940">
    <property type="entry name" value="Dmc1"/>
</dbReference>
<dbReference type="GO" id="GO:0007131">
    <property type="term" value="P:reciprocal meiotic recombination"/>
    <property type="evidence" value="ECO:0007669"/>
    <property type="project" value="InterPro"/>
</dbReference>
<reference evidence="15" key="1">
    <citation type="submission" date="2019-02" db="EMBL/GenBank/DDBJ databases">
        <title>FDA dAtabase for Regulatory Grade micrObial Sequences (FDA-ARGOS): Supporting development and validation of Infectious Disease Dx tests.</title>
        <authorList>
            <person name="Duncan R."/>
            <person name="Fisher C."/>
            <person name="Tallon L."/>
            <person name="Sadzewicz L."/>
            <person name="Sengamalay N."/>
            <person name="Ott S."/>
            <person name="Godinez A."/>
            <person name="Nagaraj S."/>
            <person name="Vavikolanu K."/>
            <person name="Vyas G."/>
            <person name="Nadendla S."/>
            <person name="Aluvathingal J."/>
            <person name="Sichtig H."/>
        </authorList>
    </citation>
    <scope>NUCLEOTIDE SEQUENCE [LARGE SCALE GENOMIC DNA]</scope>
    <source>
        <strain evidence="15">FDAARGOS_360</strain>
    </source>
</reference>
<evidence type="ECO:0000256" key="2">
    <source>
        <dbReference type="ARBA" id="ARBA00008897"/>
    </source>
</evidence>
<dbReference type="InterPro" id="IPR020587">
    <property type="entry name" value="RecA_monomer-monomer_interface"/>
</dbReference>
<dbReference type="InterPro" id="IPR003593">
    <property type="entry name" value="AAA+_ATPase"/>
</dbReference>
<dbReference type="VEuPathDB" id="TriTrypDB:LdCL_350054500"/>
<dbReference type="PROSITE" id="PS50163">
    <property type="entry name" value="RECA_3"/>
    <property type="match status" value="1"/>
</dbReference>
<evidence type="ECO:0000313" key="14">
    <source>
        <dbReference type="EMBL" id="TPP47850.1"/>
    </source>
</evidence>
<dbReference type="GO" id="GO:0000730">
    <property type="term" value="P:DNA recombinase assembly"/>
    <property type="evidence" value="ECO:0007669"/>
    <property type="project" value="TreeGrafter"/>
</dbReference>
<dbReference type="InterPro" id="IPR013632">
    <property type="entry name" value="Rad51_C"/>
</dbReference>
<dbReference type="InterPro" id="IPR011990">
    <property type="entry name" value="TPR-like_helical_dom_sf"/>
</dbReference>
<dbReference type="FunFam" id="1.10.150.20:FF:000075">
    <property type="entry name" value="Meiotic recombination protein DMC1"/>
    <property type="match status" value="1"/>
</dbReference>
<evidence type="ECO:0000259" key="12">
    <source>
        <dbReference type="PROSITE" id="PS50162"/>
    </source>
</evidence>
<dbReference type="Gene3D" id="3.40.50.300">
    <property type="entry name" value="P-loop containing nucleotide triphosphate hydrolases"/>
    <property type="match status" value="1"/>
</dbReference>
<keyword evidence="3 10" id="KW-0547">Nucleotide-binding</keyword>
<dbReference type="SUPFAM" id="SSF47794">
    <property type="entry name" value="Rad51 N-terminal domain-like"/>
    <property type="match status" value="1"/>
</dbReference>
<feature type="transmembrane region" description="Helical" evidence="11">
    <location>
        <begin position="307"/>
        <end position="328"/>
    </location>
</feature>
<dbReference type="CDD" id="cd19514">
    <property type="entry name" value="DMC1"/>
    <property type="match status" value="1"/>
</dbReference>
<proteinExistence type="inferred from homology"/>
<dbReference type="SUPFAM" id="SSF52540">
    <property type="entry name" value="P-loop containing nucleoside triphosphate hydrolases"/>
    <property type="match status" value="1"/>
</dbReference>
<dbReference type="GO" id="GO:0000794">
    <property type="term" value="C:condensed nuclear chromosome"/>
    <property type="evidence" value="ECO:0007669"/>
    <property type="project" value="TreeGrafter"/>
</dbReference>
<evidence type="ECO:0000256" key="11">
    <source>
        <dbReference type="SAM" id="Phobius"/>
    </source>
</evidence>
<dbReference type="AlphaFoldDB" id="A0A504XP17"/>
<keyword evidence="7" id="KW-0469">Meiosis</keyword>
<dbReference type="Pfam" id="PF14520">
    <property type="entry name" value="HHH_5"/>
    <property type="match status" value="1"/>
</dbReference>
<dbReference type="GO" id="GO:0005524">
    <property type="term" value="F:ATP binding"/>
    <property type="evidence" value="ECO:0007669"/>
    <property type="project" value="UniProtKB-KW"/>
</dbReference>
<dbReference type="Proteomes" id="UP000318821">
    <property type="component" value="Unassembled WGS sequence"/>
</dbReference>
<evidence type="ECO:0000256" key="6">
    <source>
        <dbReference type="ARBA" id="ARBA00023242"/>
    </source>
</evidence>
<comment type="caution">
    <text evidence="14">The sequence shown here is derived from an EMBL/GenBank/DDBJ whole genome shotgun (WGS) entry which is preliminary data.</text>
</comment>
<evidence type="ECO:0000256" key="7">
    <source>
        <dbReference type="ARBA" id="ARBA00023254"/>
    </source>
</evidence>
<dbReference type="InterPro" id="IPR027417">
    <property type="entry name" value="P-loop_NTPase"/>
</dbReference>
<feature type="transmembrane region" description="Helical" evidence="11">
    <location>
        <begin position="224"/>
        <end position="245"/>
    </location>
</feature>
<dbReference type="GO" id="GO:0000150">
    <property type="term" value="F:DNA strand exchange activity"/>
    <property type="evidence" value="ECO:0007669"/>
    <property type="project" value="InterPro"/>
</dbReference>
<evidence type="ECO:0000256" key="5">
    <source>
        <dbReference type="ARBA" id="ARBA00023125"/>
    </source>
</evidence>
<evidence type="ECO:0000256" key="3">
    <source>
        <dbReference type="ARBA" id="ARBA00022741"/>
    </source>
</evidence>
<dbReference type="SMART" id="SM00028">
    <property type="entry name" value="TPR"/>
    <property type="match status" value="3"/>
</dbReference>
<keyword evidence="6" id="KW-0539">Nucleus</keyword>
<dbReference type="InterPro" id="IPR010995">
    <property type="entry name" value="DNA_repair_Rad51/TF_NusA_a-hlx"/>
</dbReference>
<gene>
    <name evidence="14" type="ORF">CGC20_14320</name>
</gene>
<organism evidence="14 15">
    <name type="scientific">Leishmania donovani</name>
    <dbReference type="NCBI Taxonomy" id="5661"/>
    <lineage>
        <taxon>Eukaryota</taxon>
        <taxon>Discoba</taxon>
        <taxon>Euglenozoa</taxon>
        <taxon>Kinetoplastea</taxon>
        <taxon>Metakinetoplastina</taxon>
        <taxon>Trypanosomatida</taxon>
        <taxon>Trypanosomatidae</taxon>
        <taxon>Leishmaniinae</taxon>
        <taxon>Leishmania</taxon>
    </lineage>
</organism>
<feature type="transmembrane region" description="Helical" evidence="11">
    <location>
        <begin position="251"/>
        <end position="267"/>
    </location>
</feature>
<evidence type="ECO:0000256" key="4">
    <source>
        <dbReference type="ARBA" id="ARBA00022840"/>
    </source>
</evidence>
<dbReference type="GO" id="GO:0006312">
    <property type="term" value="P:mitotic recombination"/>
    <property type="evidence" value="ECO:0007669"/>
    <property type="project" value="TreeGrafter"/>
</dbReference>
<dbReference type="NCBIfam" id="NF003301">
    <property type="entry name" value="PRK04301.1"/>
    <property type="match status" value="1"/>
</dbReference>
<dbReference type="VEuPathDB" id="TriTrypDB:LdCL_300033000"/>
<dbReference type="PANTHER" id="PTHR22942">
    <property type="entry name" value="RECA/RAD51/RADA DNA STRAND-PAIRING FAMILY MEMBER"/>
    <property type="match status" value="1"/>
</dbReference>
<dbReference type="InterPro" id="IPR019734">
    <property type="entry name" value="TPR_rpt"/>
</dbReference>
<dbReference type="VEuPathDB" id="TriTrypDB:LDHU3_30.3660"/>
<dbReference type="GO" id="GO:0003697">
    <property type="term" value="F:single-stranded DNA binding"/>
    <property type="evidence" value="ECO:0007669"/>
    <property type="project" value="TreeGrafter"/>
</dbReference>
<sequence length="723" mass="79538">MVNAVAEELKARGNEAFAAKNFEEAIALYDKAIEVDSTNFIYYNNRAAAYHELKNYAKAIEDAKRSIAIENNAKAHARLGAALWAQMKYREAKNEFEVAATMDPSKTSIKDSIQALEQLINPMASTSAYANRRGVPHPYEYARAAAAANAAVQLWGGEFVSVETGTIGLVLDVAVAVLAALQLVSSMLAPPMASTLWTYVLLITMGQQAVVMRMRNLLQFKMNILSSWMSHFSSLLFTLCFFAQLTSVRPIMFMVVFIAAYSVLDLVQKRQQVATLMGPMYRLIAPYMQQADLAKDAIRIFTATVEALLLFTVMFTGGTFFTLVYIQYAKYRYNHDGYVKLAFKGLRMTITRMTTKSFMPQAVDRYAQKFFDLLDKERVGDCGAAFAEPQPLHNSVTGEAAGQPLLEVERLAEHGIGAADITKLKQAGIFTVPGVQMQCRKDLIQIKGLSEAKVDKIIEAARRVSEVGFITGSSCLQQRSTILRISTGSVALDQLLGGGGIESRSITEAFGEFRTGKTQIGHTLCVTCQLPLEMGGGNGKAVYVDTEGTFRPERIRPIAERFGMDSNSVLDNILVARAYTHEHQAHLLSMVAAKMAEDQFSLLVVDSITALFRVDFSGRGELAERQQKLAKMLSQLMKIAEEFNIAVYITNQVVSDPGGASMFVADPKKPVGGHILAHASTTRLSLRKGRGDQRVCKIFDSPSLPELECVYSISEQGIIDAVE</sequence>
<comment type="subcellular location">
    <subcellularLocation>
        <location evidence="1">Nucleus</location>
    </subcellularLocation>
</comment>